<feature type="transmembrane region" description="Helical" evidence="2">
    <location>
        <begin position="7"/>
        <end position="29"/>
    </location>
</feature>
<feature type="transmembrane region" description="Helical" evidence="2">
    <location>
        <begin position="61"/>
        <end position="80"/>
    </location>
</feature>
<sequence length="223" mass="24555">MCKSVRGAAFFGSSLHLAFSFVFLIWFLFDTIISEINLNLYHCVKEQKFSEIDPLAHYLNLLFKLLYFTGLCVTGVYMFRGVEREKPRLLKFATLGFIILQIVGLILFSVFFSIQWNTEPEADALLPEPARLTGVDEVAGVPESPKITQAPIISENVIAAPDINGTLTTTTTPIPALAEPELPVVVTNATTTSTTTPAPPLPLPPVARPKTKSKLPHNQLVMD</sequence>
<feature type="region of interest" description="Disordered" evidence="1">
    <location>
        <begin position="190"/>
        <end position="223"/>
    </location>
</feature>
<dbReference type="OrthoDB" id="10611452at2759"/>
<gene>
    <name evidence="3" type="ORF">Ocin01_06039</name>
</gene>
<protein>
    <submittedName>
        <fullName evidence="3">Uncharacterized protein</fullName>
    </submittedName>
</protein>
<dbReference type="AlphaFoldDB" id="A0A1D2N6D1"/>
<name>A0A1D2N6D1_ORCCI</name>
<keyword evidence="2" id="KW-0812">Transmembrane</keyword>
<evidence type="ECO:0000256" key="2">
    <source>
        <dbReference type="SAM" id="Phobius"/>
    </source>
</evidence>
<evidence type="ECO:0000256" key="1">
    <source>
        <dbReference type="SAM" id="MobiDB-lite"/>
    </source>
</evidence>
<keyword evidence="4" id="KW-1185">Reference proteome</keyword>
<feature type="compositionally biased region" description="Pro residues" evidence="1">
    <location>
        <begin position="197"/>
        <end position="207"/>
    </location>
</feature>
<feature type="non-terminal residue" evidence="3">
    <location>
        <position position="223"/>
    </location>
</feature>
<comment type="caution">
    <text evidence="3">The sequence shown here is derived from an EMBL/GenBank/DDBJ whole genome shotgun (WGS) entry which is preliminary data.</text>
</comment>
<proteinExistence type="predicted"/>
<organism evidence="3 4">
    <name type="scientific">Orchesella cincta</name>
    <name type="common">Springtail</name>
    <name type="synonym">Podura cincta</name>
    <dbReference type="NCBI Taxonomy" id="48709"/>
    <lineage>
        <taxon>Eukaryota</taxon>
        <taxon>Metazoa</taxon>
        <taxon>Ecdysozoa</taxon>
        <taxon>Arthropoda</taxon>
        <taxon>Hexapoda</taxon>
        <taxon>Collembola</taxon>
        <taxon>Entomobryomorpha</taxon>
        <taxon>Entomobryoidea</taxon>
        <taxon>Orchesellidae</taxon>
        <taxon>Orchesellinae</taxon>
        <taxon>Orchesella</taxon>
    </lineage>
</organism>
<feature type="transmembrane region" description="Helical" evidence="2">
    <location>
        <begin position="92"/>
        <end position="114"/>
    </location>
</feature>
<evidence type="ECO:0000313" key="3">
    <source>
        <dbReference type="EMBL" id="ODN00635.1"/>
    </source>
</evidence>
<accession>A0A1D2N6D1</accession>
<reference evidence="3 4" key="1">
    <citation type="journal article" date="2016" name="Genome Biol. Evol.">
        <title>Gene Family Evolution Reflects Adaptation to Soil Environmental Stressors in the Genome of the Collembolan Orchesella cincta.</title>
        <authorList>
            <person name="Faddeeva-Vakhrusheva A."/>
            <person name="Derks M.F."/>
            <person name="Anvar S.Y."/>
            <person name="Agamennone V."/>
            <person name="Suring W."/>
            <person name="Smit S."/>
            <person name="van Straalen N.M."/>
            <person name="Roelofs D."/>
        </authorList>
    </citation>
    <scope>NUCLEOTIDE SEQUENCE [LARGE SCALE GENOMIC DNA]</scope>
    <source>
        <tissue evidence="3">Mixed pool</tissue>
    </source>
</reference>
<dbReference type="EMBL" id="LJIJ01000195">
    <property type="protein sequence ID" value="ODN00635.1"/>
    <property type="molecule type" value="Genomic_DNA"/>
</dbReference>
<evidence type="ECO:0000313" key="4">
    <source>
        <dbReference type="Proteomes" id="UP000094527"/>
    </source>
</evidence>
<keyword evidence="2" id="KW-0472">Membrane</keyword>
<keyword evidence="2" id="KW-1133">Transmembrane helix</keyword>
<dbReference type="Proteomes" id="UP000094527">
    <property type="component" value="Unassembled WGS sequence"/>
</dbReference>